<dbReference type="EMBL" id="CAEZUV010000002">
    <property type="protein sequence ID" value="CAB4604225.1"/>
    <property type="molecule type" value="Genomic_DNA"/>
</dbReference>
<name>A0A6J6GZ13_9ZZZZ</name>
<feature type="transmembrane region" description="Helical" evidence="6">
    <location>
        <begin position="80"/>
        <end position="103"/>
    </location>
</feature>
<keyword evidence="4 6" id="KW-1133">Transmembrane helix</keyword>
<keyword evidence="2" id="KW-1003">Cell membrane</keyword>
<evidence type="ECO:0000256" key="2">
    <source>
        <dbReference type="ARBA" id="ARBA00022475"/>
    </source>
</evidence>
<comment type="subcellular location">
    <subcellularLocation>
        <location evidence="1">Cell membrane</location>
        <topology evidence="1">Multi-pass membrane protein</topology>
    </subcellularLocation>
</comment>
<organism evidence="8">
    <name type="scientific">freshwater metagenome</name>
    <dbReference type="NCBI Taxonomy" id="449393"/>
    <lineage>
        <taxon>unclassified sequences</taxon>
        <taxon>metagenomes</taxon>
        <taxon>ecological metagenomes</taxon>
    </lineage>
</organism>
<evidence type="ECO:0000256" key="5">
    <source>
        <dbReference type="ARBA" id="ARBA00023136"/>
    </source>
</evidence>
<protein>
    <submittedName>
        <fullName evidence="8">Unannotated protein</fullName>
    </submittedName>
</protein>
<keyword evidence="3 6" id="KW-0812">Transmembrane</keyword>
<feature type="transmembrane region" description="Helical" evidence="6">
    <location>
        <begin position="233"/>
        <end position="253"/>
    </location>
</feature>
<accession>A0A6J6GZ13</accession>
<evidence type="ECO:0000313" key="8">
    <source>
        <dbReference type="EMBL" id="CAB4604225.1"/>
    </source>
</evidence>
<dbReference type="PANTHER" id="PTHR35007:SF2">
    <property type="entry name" value="PILUS ASSEMBLE PROTEIN"/>
    <property type="match status" value="1"/>
</dbReference>
<proteinExistence type="predicted"/>
<evidence type="ECO:0000256" key="3">
    <source>
        <dbReference type="ARBA" id="ARBA00022692"/>
    </source>
</evidence>
<dbReference type="EMBL" id="CAFBOY010000015">
    <property type="protein sequence ID" value="CAB4992075.1"/>
    <property type="molecule type" value="Genomic_DNA"/>
</dbReference>
<evidence type="ECO:0000313" key="9">
    <source>
        <dbReference type="EMBL" id="CAB4723069.1"/>
    </source>
</evidence>
<dbReference type="GO" id="GO:0005886">
    <property type="term" value="C:plasma membrane"/>
    <property type="evidence" value="ECO:0007669"/>
    <property type="project" value="UniProtKB-SubCell"/>
</dbReference>
<dbReference type="PANTHER" id="PTHR35007">
    <property type="entry name" value="INTEGRAL MEMBRANE PROTEIN-RELATED"/>
    <property type="match status" value="1"/>
</dbReference>
<dbReference type="InterPro" id="IPR018076">
    <property type="entry name" value="T2SS_GspF_dom"/>
</dbReference>
<feature type="domain" description="Type II secretion system protein GspF" evidence="7">
    <location>
        <begin position="127"/>
        <end position="250"/>
    </location>
</feature>
<sequence length="265" mass="29493">MRNSLSVTALVLIPVFFLLADDFSWEKSILRHIMKIRDRTNVREKLIELGYTSERSYENFRIRQLILICLLLSTEFIASVVINLSALSLVLLALLSVFSVVLFTEQSLSNELKNHRESIESDFPAIIEALTLALSAGESPLTSMRRISARGQGALVKEFSKVIESVTEGNPFASALDSMGRRIQSITIRRFVDSVVIAITRGAPLIDVLHSHAREARDGQRNQVLAAAAKAELSMMIPVVFLILPISILFALWPSLSNLNLFAQN</sequence>
<dbReference type="AlphaFoldDB" id="A0A6J6GZ13"/>
<dbReference type="Pfam" id="PF00482">
    <property type="entry name" value="T2SSF"/>
    <property type="match status" value="1"/>
</dbReference>
<gene>
    <name evidence="8" type="ORF">UFOPK1856_00035</name>
    <name evidence="9" type="ORF">UFOPK2735_00166</name>
    <name evidence="10" type="ORF">UFOPK4022_00225</name>
</gene>
<evidence type="ECO:0000256" key="1">
    <source>
        <dbReference type="ARBA" id="ARBA00004651"/>
    </source>
</evidence>
<reference evidence="8" key="1">
    <citation type="submission" date="2020-05" db="EMBL/GenBank/DDBJ databases">
        <authorList>
            <person name="Chiriac C."/>
            <person name="Salcher M."/>
            <person name="Ghai R."/>
            <person name="Kavagutti S V."/>
        </authorList>
    </citation>
    <scope>NUCLEOTIDE SEQUENCE</scope>
</reference>
<keyword evidence="5 6" id="KW-0472">Membrane</keyword>
<evidence type="ECO:0000256" key="4">
    <source>
        <dbReference type="ARBA" id="ARBA00022989"/>
    </source>
</evidence>
<evidence type="ECO:0000256" key="6">
    <source>
        <dbReference type="SAM" id="Phobius"/>
    </source>
</evidence>
<evidence type="ECO:0000259" key="7">
    <source>
        <dbReference type="Pfam" id="PF00482"/>
    </source>
</evidence>
<evidence type="ECO:0000313" key="10">
    <source>
        <dbReference type="EMBL" id="CAB4992075.1"/>
    </source>
</evidence>
<dbReference type="EMBL" id="CAEZYP010000011">
    <property type="protein sequence ID" value="CAB4723069.1"/>
    <property type="molecule type" value="Genomic_DNA"/>
</dbReference>